<reference evidence="1" key="1">
    <citation type="submission" date="2023-01" db="EMBL/GenBank/DDBJ databases">
        <authorList>
            <person name="Van Ghelder C."/>
            <person name="Rancurel C."/>
        </authorList>
    </citation>
    <scope>NUCLEOTIDE SEQUENCE</scope>
    <source>
        <strain evidence="1">CNCM I-4278</strain>
    </source>
</reference>
<keyword evidence="2" id="KW-1185">Reference proteome</keyword>
<name>A0A9W4XGS1_9PLEO</name>
<proteinExistence type="predicted"/>
<evidence type="ECO:0000313" key="2">
    <source>
        <dbReference type="Proteomes" id="UP001152607"/>
    </source>
</evidence>
<dbReference type="AlphaFoldDB" id="A0A9W4XGS1"/>
<gene>
    <name evidence="1" type="ORF">PDIGIT_LOCUS4382</name>
</gene>
<sequence>MAEHTHTHNNVEETKADDDRIVLAAPISSSASLHNNRDFLLFFPWSPSFLDS</sequence>
<evidence type="ECO:0000313" key="1">
    <source>
        <dbReference type="EMBL" id="CAI6331064.1"/>
    </source>
</evidence>
<organism evidence="1 2">
    <name type="scientific">Periconia digitata</name>
    <dbReference type="NCBI Taxonomy" id="1303443"/>
    <lineage>
        <taxon>Eukaryota</taxon>
        <taxon>Fungi</taxon>
        <taxon>Dikarya</taxon>
        <taxon>Ascomycota</taxon>
        <taxon>Pezizomycotina</taxon>
        <taxon>Dothideomycetes</taxon>
        <taxon>Pleosporomycetidae</taxon>
        <taxon>Pleosporales</taxon>
        <taxon>Massarineae</taxon>
        <taxon>Periconiaceae</taxon>
        <taxon>Periconia</taxon>
    </lineage>
</organism>
<dbReference type="EMBL" id="CAOQHR010000002">
    <property type="protein sequence ID" value="CAI6331064.1"/>
    <property type="molecule type" value="Genomic_DNA"/>
</dbReference>
<comment type="caution">
    <text evidence="1">The sequence shown here is derived from an EMBL/GenBank/DDBJ whole genome shotgun (WGS) entry which is preliminary data.</text>
</comment>
<protein>
    <submittedName>
        <fullName evidence="1">Uncharacterized protein</fullName>
    </submittedName>
</protein>
<accession>A0A9W4XGS1</accession>
<dbReference type="Proteomes" id="UP001152607">
    <property type="component" value="Unassembled WGS sequence"/>
</dbReference>